<evidence type="ECO:0000313" key="4">
    <source>
        <dbReference type="Proteomes" id="UP000306409"/>
    </source>
</evidence>
<dbReference type="InterPro" id="IPR052216">
    <property type="entry name" value="CRISPR_Csm3_endoribonuclease"/>
</dbReference>
<sequence>MEFRYFRALRIGMKTEGILQIGTDKDALLEIATDINENPVIPGSSIAGAIKAYFKRNTEAENLLSYLGNNEQKSKVYFYDAQVEEYKFERRDGICQDRVYGGAEDKKKYTGTYISEGATFNLIIESFCQSSTEDSEVKELFELIVKGIRHKHITFGGKKTNGAGICKIQTDSNGRECIDVIEWDLSNEKDMINYLKGPNKRKQFFERCDIKECDSNAPDGFIDFKLTANINNALLVKGMIISEKINETDKDAVNITYNMKSKDQYIIPASTMKGALRAFSEKLINLFELDEQCEINIFGDRSALTKEEKEKNCGQVLSTDTKDEKEKKRGRVFSTDVKITSENNAKDSYYNRIKIDRWLGGTMNGSKFTEKPICGENVEIKFKYLLLGEGEEKTDRLAISLIYLFLRELGTGNIAIGSEVSVGYGRFTGEKIEIYGIMDSEKRLHNIVMEFSKTGNKVKISLKPEDRALLTEYLKVLQEQEEICN</sequence>
<protein>
    <recommendedName>
        <fullName evidence="2">CRISPR type III-associated protein domain-containing protein</fullName>
    </recommendedName>
</protein>
<dbReference type="GO" id="GO:0051607">
    <property type="term" value="P:defense response to virus"/>
    <property type="evidence" value="ECO:0007669"/>
    <property type="project" value="UniProtKB-KW"/>
</dbReference>
<keyword evidence="1" id="KW-0051">Antiviral defense</keyword>
<name>A0A4U7JJA8_9FIRM</name>
<evidence type="ECO:0000313" key="3">
    <source>
        <dbReference type="EMBL" id="QNU68458.1"/>
    </source>
</evidence>
<dbReference type="PANTHER" id="PTHR35579:SF6">
    <property type="entry name" value="DUF324 DOMAIN-CONTAINING PROTEIN"/>
    <property type="match status" value="1"/>
</dbReference>
<proteinExistence type="predicted"/>
<dbReference type="KEGG" id="rher:EHE19_008695"/>
<organism evidence="3 4">
    <name type="scientific">Ruminiclostridium herbifermentans</name>
    <dbReference type="NCBI Taxonomy" id="2488810"/>
    <lineage>
        <taxon>Bacteria</taxon>
        <taxon>Bacillati</taxon>
        <taxon>Bacillota</taxon>
        <taxon>Clostridia</taxon>
        <taxon>Eubacteriales</taxon>
        <taxon>Oscillospiraceae</taxon>
        <taxon>Ruminiclostridium</taxon>
    </lineage>
</organism>
<dbReference type="CDD" id="cd09726">
    <property type="entry name" value="RAMP_I_III"/>
    <property type="match status" value="1"/>
</dbReference>
<dbReference type="Pfam" id="PF03787">
    <property type="entry name" value="RAMPs"/>
    <property type="match status" value="2"/>
</dbReference>
<reference evidence="3 4" key="1">
    <citation type="submission" date="2020-09" db="EMBL/GenBank/DDBJ databases">
        <title>Characterization and genome sequencing of Ruminiclostridium sp. nov. MA18.</title>
        <authorList>
            <person name="Rettenmaier R."/>
            <person name="Kowollik M.-L."/>
            <person name="Liebl W."/>
            <person name="Zverlov V."/>
        </authorList>
    </citation>
    <scope>NUCLEOTIDE SEQUENCE [LARGE SCALE GENOMIC DNA]</scope>
    <source>
        <strain evidence="3 4">MA18</strain>
    </source>
</reference>
<evidence type="ECO:0000259" key="2">
    <source>
        <dbReference type="Pfam" id="PF03787"/>
    </source>
</evidence>
<dbReference type="EMBL" id="CP061336">
    <property type="protein sequence ID" value="QNU68458.1"/>
    <property type="molecule type" value="Genomic_DNA"/>
</dbReference>
<feature type="domain" description="CRISPR type III-associated protein" evidence="2">
    <location>
        <begin position="29"/>
        <end position="167"/>
    </location>
</feature>
<dbReference type="PANTHER" id="PTHR35579">
    <property type="entry name" value="CRISPR SYSTEM CMS ENDORIBONUCLEASE CSM3"/>
    <property type="match status" value="1"/>
</dbReference>
<keyword evidence="4" id="KW-1185">Reference proteome</keyword>
<dbReference type="Proteomes" id="UP000306409">
    <property type="component" value="Chromosome"/>
</dbReference>
<dbReference type="OrthoDB" id="1063910at2"/>
<accession>A0A4U7JJA8</accession>
<feature type="domain" description="CRISPR type III-associated protein" evidence="2">
    <location>
        <begin position="263"/>
        <end position="427"/>
    </location>
</feature>
<evidence type="ECO:0000256" key="1">
    <source>
        <dbReference type="ARBA" id="ARBA00023118"/>
    </source>
</evidence>
<dbReference type="InterPro" id="IPR005537">
    <property type="entry name" value="RAMP_III_fam"/>
</dbReference>
<dbReference type="RefSeq" id="WP_137696312.1">
    <property type="nucleotide sequence ID" value="NZ_CP061336.1"/>
</dbReference>
<dbReference type="AlphaFoldDB" id="A0A4U7JJA8"/>
<gene>
    <name evidence="3" type="ORF">EHE19_008695</name>
</gene>